<dbReference type="InterPro" id="IPR012349">
    <property type="entry name" value="Split_barrel_FMN-bd"/>
</dbReference>
<dbReference type="RefSeq" id="WP_089669990.1">
    <property type="nucleotide sequence ID" value="NZ_FOJA01000001.1"/>
</dbReference>
<dbReference type="SUPFAM" id="SSF50475">
    <property type="entry name" value="FMN-binding split barrel"/>
    <property type="match status" value="1"/>
</dbReference>
<dbReference type="Proteomes" id="UP000198518">
    <property type="component" value="Unassembled WGS sequence"/>
</dbReference>
<name>A0A1I0QKT0_9EURY</name>
<accession>A0A1I0QKT0</accession>
<dbReference type="OrthoDB" id="953at2157"/>
<dbReference type="Pfam" id="PF12900">
    <property type="entry name" value="Pyridox_ox_2"/>
    <property type="match status" value="1"/>
</dbReference>
<keyword evidence="2" id="KW-1185">Reference proteome</keyword>
<evidence type="ECO:0008006" key="3">
    <source>
        <dbReference type="Google" id="ProtNLM"/>
    </source>
</evidence>
<protein>
    <recommendedName>
        <fullName evidence="3">Nitroimidazol reductase NimA, pyridoxamine 5'-phosphate oxidase superfamily</fullName>
    </recommendedName>
</protein>
<dbReference type="InterPro" id="IPR024747">
    <property type="entry name" value="Pyridox_Oxase-rel"/>
</dbReference>
<dbReference type="Gene3D" id="2.30.110.10">
    <property type="entry name" value="Electron Transport, Fmn-binding Protein, Chain A"/>
    <property type="match status" value="1"/>
</dbReference>
<proteinExistence type="predicted"/>
<dbReference type="STRING" id="355548.SAMN04487945_2700"/>
<dbReference type="EMBL" id="FOJA01000001">
    <property type="protein sequence ID" value="SEW27774.1"/>
    <property type="molecule type" value="Genomic_DNA"/>
</dbReference>
<gene>
    <name evidence="1" type="ORF">SAMN04487945_2700</name>
</gene>
<dbReference type="AlphaFoldDB" id="A0A1I0QKT0"/>
<organism evidence="1 2">
    <name type="scientific">Halobacterium jilantaiense</name>
    <dbReference type="NCBI Taxonomy" id="355548"/>
    <lineage>
        <taxon>Archaea</taxon>
        <taxon>Methanobacteriati</taxon>
        <taxon>Methanobacteriota</taxon>
        <taxon>Stenosarchaea group</taxon>
        <taxon>Halobacteria</taxon>
        <taxon>Halobacteriales</taxon>
        <taxon>Halobacteriaceae</taxon>
        <taxon>Halobacterium</taxon>
    </lineage>
</organism>
<sequence>MSHTRGVHLDAEERDAFLGAGGTGVVSFADASGPPHSIPVSYGYDDDTESFFFRLAYHADTEKPDPEDAAVSFVVYGETDEGWRSVVAKGDLESTDEDAVSTSALEALRRVDIPLVDVFERAPVETDFEFFRLQPTEFTGRKEAPPDE</sequence>
<reference evidence="1 2" key="1">
    <citation type="submission" date="2016-10" db="EMBL/GenBank/DDBJ databases">
        <authorList>
            <person name="de Groot N.N."/>
        </authorList>
    </citation>
    <scope>NUCLEOTIDE SEQUENCE [LARGE SCALE GENOMIC DNA]</scope>
    <source>
        <strain evidence="1 2">CGMCC 1.5337</strain>
    </source>
</reference>
<evidence type="ECO:0000313" key="1">
    <source>
        <dbReference type="EMBL" id="SEW27774.1"/>
    </source>
</evidence>
<evidence type="ECO:0000313" key="2">
    <source>
        <dbReference type="Proteomes" id="UP000198518"/>
    </source>
</evidence>